<proteinExistence type="predicted"/>
<dbReference type="EMBL" id="CM010723">
    <property type="protein sequence ID" value="RZC76064.1"/>
    <property type="molecule type" value="Genomic_DNA"/>
</dbReference>
<gene>
    <name evidence="1" type="ORF">C5167_000174</name>
</gene>
<keyword evidence="2" id="KW-1185">Reference proteome</keyword>
<reference evidence="1 2" key="1">
    <citation type="journal article" date="2018" name="Science">
        <title>The opium poppy genome and morphinan production.</title>
        <authorList>
            <person name="Guo L."/>
            <person name="Winzer T."/>
            <person name="Yang X."/>
            <person name="Li Y."/>
            <person name="Ning Z."/>
            <person name="He Z."/>
            <person name="Teodor R."/>
            <person name="Lu Y."/>
            <person name="Bowser T.A."/>
            <person name="Graham I.A."/>
            <person name="Ye K."/>
        </authorList>
    </citation>
    <scope>NUCLEOTIDE SEQUENCE [LARGE SCALE GENOMIC DNA]</scope>
    <source>
        <strain evidence="2">cv. HN1</strain>
        <tissue evidence="1">Leaves</tissue>
    </source>
</reference>
<accession>A0A4Y7KRV0</accession>
<evidence type="ECO:0000313" key="2">
    <source>
        <dbReference type="Proteomes" id="UP000316621"/>
    </source>
</evidence>
<dbReference type="Gramene" id="RZC76064">
    <property type="protein sequence ID" value="RZC76064"/>
    <property type="gene ID" value="C5167_000174"/>
</dbReference>
<dbReference type="Proteomes" id="UP000316621">
    <property type="component" value="Chromosome 9"/>
</dbReference>
<dbReference type="AlphaFoldDB" id="A0A4Y7KRV0"/>
<name>A0A4Y7KRV0_PAPSO</name>
<organism evidence="1 2">
    <name type="scientific">Papaver somniferum</name>
    <name type="common">Opium poppy</name>
    <dbReference type="NCBI Taxonomy" id="3469"/>
    <lineage>
        <taxon>Eukaryota</taxon>
        <taxon>Viridiplantae</taxon>
        <taxon>Streptophyta</taxon>
        <taxon>Embryophyta</taxon>
        <taxon>Tracheophyta</taxon>
        <taxon>Spermatophyta</taxon>
        <taxon>Magnoliopsida</taxon>
        <taxon>Ranunculales</taxon>
        <taxon>Papaveraceae</taxon>
        <taxon>Papaveroideae</taxon>
        <taxon>Papaver</taxon>
    </lineage>
</organism>
<evidence type="ECO:0000313" key="1">
    <source>
        <dbReference type="EMBL" id="RZC76064.1"/>
    </source>
</evidence>
<sequence>MHGGQDSSIIGSTNWGLHTGTGLRRVKEAALRERQNQRGDDDKGDYEGIISWWRSKRKEITDLFEIICSSMTVIN</sequence>
<protein>
    <submittedName>
        <fullName evidence="1">Uncharacterized protein</fullName>
    </submittedName>
</protein>